<evidence type="ECO:0000256" key="1">
    <source>
        <dbReference type="ARBA" id="ARBA00007920"/>
    </source>
</evidence>
<dbReference type="InterPro" id="IPR007751">
    <property type="entry name" value="DUF676_lipase-like"/>
</dbReference>
<feature type="domain" description="NACHT" evidence="3">
    <location>
        <begin position="378"/>
        <end position="532"/>
    </location>
</feature>
<dbReference type="InterPro" id="IPR056884">
    <property type="entry name" value="NPHP3-like_N"/>
</dbReference>
<dbReference type="PANTHER" id="PTHR10039">
    <property type="entry name" value="AMELOGENIN"/>
    <property type="match status" value="1"/>
</dbReference>
<dbReference type="Gene3D" id="3.40.50.1820">
    <property type="entry name" value="alpha/beta hydrolase"/>
    <property type="match status" value="1"/>
</dbReference>
<name>A0A6A6X7H5_9PLEO</name>
<keyword evidence="2" id="KW-0677">Repeat</keyword>
<dbReference type="InterPro" id="IPR029058">
    <property type="entry name" value="AB_hydrolase_fold"/>
</dbReference>
<sequence>MVRLAEHEKGVEAFEDNHNPDMHLIQASSSQVGGDIERETPLWSGAPEEDSFGLFQLWPDPEVEEERRIKTDVDVIAIHGLGGHPMATWKSGERLWLRDFLPKDLRTARIFTFGYNSGSAFTNSKSRIRDFATQLLEKLVQLQRRTKIENRKTIFVCHSLGGIVLKQAIIMANERGRYSTVGKNIAGVVFLGTPHRGSDIAFWGKTLGKFANFAVFGGIRTDLLNSLAPKSTELADICSQFVERAVPLNIFTIYERIKMKGLPDLVVDETSAVLHLPNETPIPMEADHRGLCRYLTSSSENYIVVRDCITELFDLVVDKVSESVSGLTGQQLRFMQRLALLSAGDLLRPLQHAWGRTSEWLLQHDEFRSWRDLHGRRKALWLQGPPGSGKTVLAKQVVTFLQHERYQEESDSLIRKTIYFFFDDKDPKRRTNESLIASILFQLLVDSRTSFVARYMDCDAVNAQHHLESNLLWECFASVIHRSRGILFFLVIDALDEMEREKSQIRQDVLNQLVHIAANDLSGHLRILITDRQMRPYQFEKAISSEEIDVDNQATRKGIEDFITVKVRSKLEANHLSKERAERIEKELVEISEGNFLRATLTWLQFDRNLKDWSPSAVRKELGALHILPPGLDAFYFEILNSIPTSLRSEARKAFSVIMVAIEPLSIRQLAFLSTLPESDANDAARVFYSPDDFMEFFKKYCAHIVKLDDDGIVSFTHQTVKELLSSKSDSSEMGSILSQFQMPSSDAHNFMLKQCLGVLKLEANHNHDGLSQYMALRKSQKRVPDTVFLVHLDDVGTTPCLRYAVYHWMSHYQDATNDSQVDNKVISFLKKRS</sequence>
<accession>A0A6A6X7H5</accession>
<organism evidence="4 5">
    <name type="scientific">Melanomma pulvis-pyrius CBS 109.77</name>
    <dbReference type="NCBI Taxonomy" id="1314802"/>
    <lineage>
        <taxon>Eukaryota</taxon>
        <taxon>Fungi</taxon>
        <taxon>Dikarya</taxon>
        <taxon>Ascomycota</taxon>
        <taxon>Pezizomycotina</taxon>
        <taxon>Dothideomycetes</taxon>
        <taxon>Pleosporomycetidae</taxon>
        <taxon>Pleosporales</taxon>
        <taxon>Melanommataceae</taxon>
        <taxon>Melanomma</taxon>
    </lineage>
</organism>
<evidence type="ECO:0000256" key="2">
    <source>
        <dbReference type="ARBA" id="ARBA00022737"/>
    </source>
</evidence>
<feature type="non-terminal residue" evidence="4">
    <location>
        <position position="834"/>
    </location>
</feature>
<protein>
    <recommendedName>
        <fullName evidence="3">NACHT domain-containing protein</fullName>
    </recommendedName>
</protein>
<reference evidence="4" key="1">
    <citation type="journal article" date="2020" name="Stud. Mycol.">
        <title>101 Dothideomycetes genomes: a test case for predicting lifestyles and emergence of pathogens.</title>
        <authorList>
            <person name="Haridas S."/>
            <person name="Albert R."/>
            <person name="Binder M."/>
            <person name="Bloem J."/>
            <person name="Labutti K."/>
            <person name="Salamov A."/>
            <person name="Andreopoulos B."/>
            <person name="Baker S."/>
            <person name="Barry K."/>
            <person name="Bills G."/>
            <person name="Bluhm B."/>
            <person name="Cannon C."/>
            <person name="Castanera R."/>
            <person name="Culley D."/>
            <person name="Daum C."/>
            <person name="Ezra D."/>
            <person name="Gonzalez J."/>
            <person name="Henrissat B."/>
            <person name="Kuo A."/>
            <person name="Liang C."/>
            <person name="Lipzen A."/>
            <person name="Lutzoni F."/>
            <person name="Magnuson J."/>
            <person name="Mondo S."/>
            <person name="Nolan M."/>
            <person name="Ohm R."/>
            <person name="Pangilinan J."/>
            <person name="Park H.-J."/>
            <person name="Ramirez L."/>
            <person name="Alfaro M."/>
            <person name="Sun H."/>
            <person name="Tritt A."/>
            <person name="Yoshinaga Y."/>
            <person name="Zwiers L.-H."/>
            <person name="Turgeon B."/>
            <person name="Goodwin S."/>
            <person name="Spatafora J."/>
            <person name="Crous P."/>
            <person name="Grigoriev I."/>
        </authorList>
    </citation>
    <scope>NUCLEOTIDE SEQUENCE</scope>
    <source>
        <strain evidence="4">CBS 109.77</strain>
    </source>
</reference>
<dbReference type="Proteomes" id="UP000799757">
    <property type="component" value="Unassembled WGS sequence"/>
</dbReference>
<gene>
    <name evidence="4" type="ORF">K505DRAFT_308322</name>
</gene>
<dbReference type="PANTHER" id="PTHR10039:SF5">
    <property type="entry name" value="NACHT DOMAIN-CONTAINING PROTEIN"/>
    <property type="match status" value="1"/>
</dbReference>
<dbReference type="InterPro" id="IPR027417">
    <property type="entry name" value="P-loop_NTPase"/>
</dbReference>
<dbReference type="SUPFAM" id="SSF53474">
    <property type="entry name" value="alpha/beta-Hydrolases"/>
    <property type="match status" value="1"/>
</dbReference>
<proteinExistence type="inferred from homology"/>
<evidence type="ECO:0000313" key="4">
    <source>
        <dbReference type="EMBL" id="KAF2792053.1"/>
    </source>
</evidence>
<dbReference type="EMBL" id="MU001988">
    <property type="protein sequence ID" value="KAF2792053.1"/>
    <property type="molecule type" value="Genomic_DNA"/>
</dbReference>
<evidence type="ECO:0000259" key="3">
    <source>
        <dbReference type="PROSITE" id="PS50837"/>
    </source>
</evidence>
<keyword evidence="5" id="KW-1185">Reference proteome</keyword>
<dbReference type="Gene3D" id="3.40.50.300">
    <property type="entry name" value="P-loop containing nucleotide triphosphate hydrolases"/>
    <property type="match status" value="1"/>
</dbReference>
<dbReference type="SUPFAM" id="SSF52540">
    <property type="entry name" value="P-loop containing nucleoside triphosphate hydrolases"/>
    <property type="match status" value="1"/>
</dbReference>
<evidence type="ECO:0000313" key="5">
    <source>
        <dbReference type="Proteomes" id="UP000799757"/>
    </source>
</evidence>
<comment type="similarity">
    <text evidence="1">Belongs to the putative lipase ROG1 family.</text>
</comment>
<dbReference type="AlphaFoldDB" id="A0A6A6X7H5"/>
<dbReference type="Pfam" id="PF24883">
    <property type="entry name" value="NPHP3_N"/>
    <property type="match status" value="1"/>
</dbReference>
<dbReference type="PROSITE" id="PS50837">
    <property type="entry name" value="NACHT"/>
    <property type="match status" value="1"/>
</dbReference>
<dbReference type="Pfam" id="PF05057">
    <property type="entry name" value="DUF676"/>
    <property type="match status" value="1"/>
</dbReference>
<dbReference type="InterPro" id="IPR007111">
    <property type="entry name" value="NACHT_NTPase"/>
</dbReference>
<dbReference type="OrthoDB" id="5086500at2759"/>